<name>A0A3G2R5R4_9FIRM</name>
<feature type="domain" description="SLH" evidence="6">
    <location>
        <begin position="184"/>
        <end position="242"/>
    </location>
</feature>
<dbReference type="SUPFAM" id="SSF55846">
    <property type="entry name" value="N-acetylmuramoyl-L-alanine amidase-like"/>
    <property type="match status" value="1"/>
</dbReference>
<dbReference type="EMBL" id="CP033169">
    <property type="protein sequence ID" value="AYO30790.1"/>
    <property type="molecule type" value="Genomic_DNA"/>
</dbReference>
<evidence type="ECO:0000256" key="4">
    <source>
        <dbReference type="ARBA" id="ARBA00022801"/>
    </source>
</evidence>
<dbReference type="InterPro" id="IPR002502">
    <property type="entry name" value="Amidase_domain"/>
</dbReference>
<dbReference type="GO" id="GO:0071555">
    <property type="term" value="P:cell wall organization"/>
    <property type="evidence" value="ECO:0007669"/>
    <property type="project" value="UniProtKB-KW"/>
</dbReference>
<dbReference type="Gene3D" id="3.40.80.10">
    <property type="entry name" value="Peptidoglycan recognition protein-like"/>
    <property type="match status" value="1"/>
</dbReference>
<keyword evidence="8" id="KW-1185">Reference proteome</keyword>
<dbReference type="PANTHER" id="PTHR30417">
    <property type="entry name" value="N-ACETYLMURAMOYL-L-ALANINE AMIDASE AMID"/>
    <property type="match status" value="1"/>
</dbReference>
<dbReference type="InterPro" id="IPR036505">
    <property type="entry name" value="Amidase/PGRP_sf"/>
</dbReference>
<dbReference type="PANTHER" id="PTHR30417:SF1">
    <property type="entry name" value="N-ACETYLMURAMOYL-L-ALANINE AMIDASE AMID"/>
    <property type="match status" value="1"/>
</dbReference>
<evidence type="ECO:0000256" key="1">
    <source>
        <dbReference type="ARBA" id="ARBA00001561"/>
    </source>
</evidence>
<dbReference type="InterPro" id="IPR001119">
    <property type="entry name" value="SLH_dom"/>
</dbReference>
<dbReference type="RefSeq" id="WP_122014809.1">
    <property type="nucleotide sequence ID" value="NZ_CP033169.1"/>
</dbReference>
<accession>A0A3G2R5R4</accession>
<evidence type="ECO:0000313" key="7">
    <source>
        <dbReference type="EMBL" id="AYO30790.1"/>
    </source>
</evidence>
<evidence type="ECO:0000256" key="5">
    <source>
        <dbReference type="ARBA" id="ARBA00023316"/>
    </source>
</evidence>
<evidence type="ECO:0000256" key="3">
    <source>
        <dbReference type="ARBA" id="ARBA00022737"/>
    </source>
</evidence>
<dbReference type="AlphaFoldDB" id="A0A3G2R5R4"/>
<comment type="catalytic activity">
    <reaction evidence="1">
        <text>Hydrolyzes the link between N-acetylmuramoyl residues and L-amino acid residues in certain cell-wall glycopeptides.</text>
        <dbReference type="EC" id="3.5.1.28"/>
    </reaction>
</comment>
<dbReference type="CDD" id="cd06583">
    <property type="entry name" value="PGRP"/>
    <property type="match status" value="1"/>
</dbReference>
<dbReference type="Pfam" id="PF00395">
    <property type="entry name" value="SLH"/>
    <property type="match status" value="1"/>
</dbReference>
<evidence type="ECO:0000313" key="8">
    <source>
        <dbReference type="Proteomes" id="UP000280960"/>
    </source>
</evidence>
<dbReference type="InterPro" id="IPR051206">
    <property type="entry name" value="NAMLAA_amidase_2"/>
</dbReference>
<dbReference type="KEGG" id="bacg:D2962_09370"/>
<evidence type="ECO:0000256" key="2">
    <source>
        <dbReference type="ARBA" id="ARBA00011901"/>
    </source>
</evidence>
<dbReference type="Proteomes" id="UP000280960">
    <property type="component" value="Chromosome"/>
</dbReference>
<proteinExistence type="predicted"/>
<dbReference type="GO" id="GO:0009254">
    <property type="term" value="P:peptidoglycan turnover"/>
    <property type="evidence" value="ECO:0007669"/>
    <property type="project" value="TreeGrafter"/>
</dbReference>
<keyword evidence="3" id="KW-0677">Repeat</keyword>
<organism evidence="7 8">
    <name type="scientific">Biomaibacter acetigenes</name>
    <dbReference type="NCBI Taxonomy" id="2316383"/>
    <lineage>
        <taxon>Bacteria</taxon>
        <taxon>Bacillati</taxon>
        <taxon>Bacillota</taxon>
        <taxon>Clostridia</taxon>
        <taxon>Thermosediminibacterales</taxon>
        <taxon>Tepidanaerobacteraceae</taxon>
        <taxon>Biomaibacter</taxon>
    </lineage>
</organism>
<keyword evidence="4" id="KW-0378">Hydrolase</keyword>
<dbReference type="Pfam" id="PF01510">
    <property type="entry name" value="Amidase_2"/>
    <property type="match status" value="1"/>
</dbReference>
<dbReference type="SMART" id="SM00644">
    <property type="entry name" value="Ami_2"/>
    <property type="match status" value="1"/>
</dbReference>
<keyword evidence="5" id="KW-0961">Cell wall biogenesis/degradation</keyword>
<dbReference type="EC" id="3.5.1.28" evidence="2"/>
<dbReference type="GO" id="GO:0008745">
    <property type="term" value="F:N-acetylmuramoyl-L-alanine amidase activity"/>
    <property type="evidence" value="ECO:0007669"/>
    <property type="project" value="UniProtKB-EC"/>
</dbReference>
<dbReference type="GO" id="GO:0009253">
    <property type="term" value="P:peptidoglycan catabolic process"/>
    <property type="evidence" value="ECO:0007669"/>
    <property type="project" value="InterPro"/>
</dbReference>
<evidence type="ECO:0000259" key="6">
    <source>
        <dbReference type="PROSITE" id="PS51272"/>
    </source>
</evidence>
<dbReference type="PROSITE" id="PS51272">
    <property type="entry name" value="SLH"/>
    <property type="match status" value="1"/>
</dbReference>
<protein>
    <recommendedName>
        <fullName evidence="2">N-acetylmuramoyl-L-alanine amidase</fullName>
        <ecNumber evidence="2">3.5.1.28</ecNumber>
    </recommendedName>
</protein>
<gene>
    <name evidence="7" type="ORF">D2962_09370</name>
</gene>
<sequence length="242" mass="27055">MAQFKEMLLTPGVKGRSGRKIVPKALVIHWTANLNARADAVANRNYFNSGVAASAHYIVDDHQIVQCIPEDEMAYHVGAKTYKPAALQKLSSYPNNCTLGIEMCVNADGDFTKTYQNTVELATDILKRHGWEIDRLWRHYDVTGKDCPRFFVNDATAKQFGFPSSQTGWEQFKKDVGSLLISKEVSALFNDIQGHWASASIERLEKLGIVKGDDKGNFNPDKPITRAETAVLIDRLLKLLGR</sequence>
<reference evidence="7 8" key="1">
    <citation type="submission" date="2018-10" db="EMBL/GenBank/DDBJ databases">
        <authorList>
            <person name="Zhang X."/>
        </authorList>
    </citation>
    <scope>NUCLEOTIDE SEQUENCE [LARGE SCALE GENOMIC DNA]</scope>
    <source>
        <strain evidence="7 8">SK-G1</strain>
    </source>
</reference>